<keyword evidence="2 5" id="KW-0378">Hydrolase</keyword>
<evidence type="ECO:0000313" key="8">
    <source>
        <dbReference type="EMBL" id="RMZ69762.1"/>
    </source>
</evidence>
<sequence>MTNSRKRNSQLPTPPAEAPRKTHRQMQNDETFSRLNVHTHSRELKLTNSPTPPTPPTPTSQLFGRITTSEHPKARYQPKMYKSELMLAPRKTIAGDRLSSESRESHMWLMNQNNSPFLQLPENVRSLIYRYALGGKTINISFETYRTLLDPTRPDFAKQAVPVFKYRCTVYDQFSGEPTNPYRPMPFVKTTNSFTLLNNICRQMYEESATLPYKLDLMCFDSSNTMINFLLTEKRLPRRHLEAFTQILLPDGLPTSNVLACLHNVDKVHLGFDHYGKQKGCYQVIRREDAEPVMRQGGGVGGRARNAPRTVRKSQSHAGFLSPLVQLVRDPVGTLGGTADCNYVPDVHVGAVESSRRQVLYLHMKDAETYDEWKAAATELDTLEGNEAWKEQDESTEYNAELIAARLQELDDARTSCDVKRMLFLIRTTLIRGLGNMGHLSLYKHSHIGTKRLIERYIESAQNTLAALLDISEKQGDQCPVEPRCLIDQLLQTRQSFGRSALLLSGGGTFGMNHIGVIAGLWDAHLLPRIISGASAGSIVSAVLCTRTDAEMPEVLHQFCYGDLNVFGDPDQPDGVMGKAMRLLKSGVLFDISHLTRVMRDLLGDMTFQEAYNRTRRILNIPVSSSSLYELPRLLNYITAPNVMIWSAVCASCSVPLVYKEASLLAKDPRTGAEVPWNPNPNATWIDGSVDNDLPMTRLAEMFNVNHFIVSQVNPHVIPFLAKEEEIMTAEARQRVATGSSWVSLSASLCKGEVMHRLQQIADTGIFPNLVTKGRSILSQRYSGDINIFPKISYADFPRVLSNPTPEYMKGCMLAGRRATWPKLSRIQNHVAIELALDDTIQKLKGQLVFLPSQKDLGMRRTSSQGNVLSHRQKSHKTARFAHRTEPPSPVLQTRTAASRGFPLHLPSHVQIHTANRSLKRPSTTNTPATTRPDAYSSTASTSDQDYFGDPDSDTTGRASSPSPLTSPTYQVPTLWPSTTTPPALMRGQSHTQQHTSPPPPPCPPTTTSTTIPVNRRTGTLLNLTMTSASSQSTLPNAPSSPELRYKRLFHPPGPATPDVCVGPPVLESDAASK</sequence>
<evidence type="ECO:0000256" key="4">
    <source>
        <dbReference type="ARBA" id="ARBA00023098"/>
    </source>
</evidence>
<feature type="region of interest" description="Disordered" evidence="6">
    <location>
        <begin position="1027"/>
        <end position="1074"/>
    </location>
</feature>
<dbReference type="OrthoDB" id="10049244at2759"/>
<accession>A0A3M7M5M5</accession>
<keyword evidence="3 5" id="KW-0442">Lipid degradation</keyword>
<feature type="active site" description="Nucleophile" evidence="5">
    <location>
        <position position="535"/>
    </location>
</feature>
<dbReference type="PANTHER" id="PTHR14226:SF10">
    <property type="entry name" value="TRIACYLGLYCEROL LIPASE 4-RELATED"/>
    <property type="match status" value="1"/>
</dbReference>
<dbReference type="PROSITE" id="PS51635">
    <property type="entry name" value="PNPLA"/>
    <property type="match status" value="1"/>
</dbReference>
<name>A0A3M7M5M5_9PLEO</name>
<protein>
    <submittedName>
        <fullName evidence="8">Nte family</fullName>
    </submittedName>
</protein>
<feature type="short sequence motif" description="GXSXG" evidence="5">
    <location>
        <begin position="533"/>
        <end position="537"/>
    </location>
</feature>
<evidence type="ECO:0000259" key="7">
    <source>
        <dbReference type="PROSITE" id="PS51635"/>
    </source>
</evidence>
<dbReference type="CDD" id="cd07230">
    <property type="entry name" value="Pat_TGL4-5_like"/>
    <property type="match status" value="1"/>
</dbReference>
<dbReference type="Proteomes" id="UP000265663">
    <property type="component" value="Unassembled WGS sequence"/>
</dbReference>
<dbReference type="InterPro" id="IPR050301">
    <property type="entry name" value="NTE"/>
</dbReference>
<evidence type="ECO:0000256" key="2">
    <source>
        <dbReference type="ARBA" id="ARBA00022801"/>
    </source>
</evidence>
<dbReference type="Gene3D" id="3.40.1090.10">
    <property type="entry name" value="Cytosolic phospholipase A2 catalytic domain"/>
    <property type="match status" value="2"/>
</dbReference>
<feature type="domain" description="PNPLA" evidence="7">
    <location>
        <begin position="502"/>
        <end position="700"/>
    </location>
</feature>
<dbReference type="InterPro" id="IPR021771">
    <property type="entry name" value="Triacylglycerol_lipase_N"/>
</dbReference>
<keyword evidence="4 5" id="KW-0443">Lipid metabolism</keyword>
<dbReference type="InterPro" id="IPR016035">
    <property type="entry name" value="Acyl_Trfase/lysoPLipase"/>
</dbReference>
<evidence type="ECO:0000313" key="9">
    <source>
        <dbReference type="Proteomes" id="UP000265663"/>
    </source>
</evidence>
<feature type="active site" description="Proton acceptor" evidence="5">
    <location>
        <position position="687"/>
    </location>
</feature>
<evidence type="ECO:0000256" key="5">
    <source>
        <dbReference type="PROSITE-ProRule" id="PRU01161"/>
    </source>
</evidence>
<dbReference type="SUPFAM" id="SSF52151">
    <property type="entry name" value="FabD/lysophospholipase-like"/>
    <property type="match status" value="1"/>
</dbReference>
<feature type="region of interest" description="Disordered" evidence="6">
    <location>
        <begin position="859"/>
        <end position="892"/>
    </location>
</feature>
<dbReference type="GO" id="GO:0016042">
    <property type="term" value="P:lipid catabolic process"/>
    <property type="evidence" value="ECO:0007669"/>
    <property type="project" value="UniProtKB-UniRule"/>
</dbReference>
<dbReference type="GO" id="GO:0006641">
    <property type="term" value="P:triglyceride metabolic process"/>
    <property type="evidence" value="ECO:0007669"/>
    <property type="project" value="UniProtKB-ARBA"/>
</dbReference>
<feature type="compositionally biased region" description="Polar residues" evidence="6">
    <location>
        <begin position="1027"/>
        <end position="1040"/>
    </location>
</feature>
<feature type="short sequence motif" description="GXGXXG" evidence="5">
    <location>
        <begin position="506"/>
        <end position="511"/>
    </location>
</feature>
<evidence type="ECO:0000256" key="6">
    <source>
        <dbReference type="SAM" id="MobiDB-lite"/>
    </source>
</evidence>
<feature type="compositionally biased region" description="Polar residues" evidence="6">
    <location>
        <begin position="954"/>
        <end position="982"/>
    </location>
</feature>
<dbReference type="GO" id="GO:0004806">
    <property type="term" value="F:triacylglycerol lipase activity"/>
    <property type="evidence" value="ECO:0007669"/>
    <property type="project" value="InterPro"/>
</dbReference>
<organism evidence="8 9">
    <name type="scientific">Pyrenophora seminiperda CCB06</name>
    <dbReference type="NCBI Taxonomy" id="1302712"/>
    <lineage>
        <taxon>Eukaryota</taxon>
        <taxon>Fungi</taxon>
        <taxon>Dikarya</taxon>
        <taxon>Ascomycota</taxon>
        <taxon>Pezizomycotina</taxon>
        <taxon>Dothideomycetes</taxon>
        <taxon>Pleosporomycetidae</taxon>
        <taxon>Pleosporales</taxon>
        <taxon>Pleosporineae</taxon>
        <taxon>Pleosporaceae</taxon>
        <taxon>Pyrenophora</taxon>
    </lineage>
</organism>
<feature type="region of interest" description="Disordered" evidence="6">
    <location>
        <begin position="913"/>
        <end position="1014"/>
    </location>
</feature>
<feature type="compositionally biased region" description="Polar residues" evidence="6">
    <location>
        <begin position="913"/>
        <end position="945"/>
    </location>
</feature>
<gene>
    <name evidence="8" type="ORF">GMOD_00010174</name>
</gene>
<feature type="compositionally biased region" description="Polar residues" evidence="6">
    <location>
        <begin position="28"/>
        <end position="38"/>
    </location>
</feature>
<dbReference type="AlphaFoldDB" id="A0A3M7M5M5"/>
<evidence type="ECO:0000256" key="1">
    <source>
        <dbReference type="ARBA" id="ARBA00002682"/>
    </source>
</evidence>
<dbReference type="InterPro" id="IPR002641">
    <property type="entry name" value="PNPLA_dom"/>
</dbReference>
<proteinExistence type="predicted"/>
<comment type="function">
    <text evidence="1">Probable lipid hydrolase.</text>
</comment>
<dbReference type="Pfam" id="PF01734">
    <property type="entry name" value="Patatin"/>
    <property type="match status" value="1"/>
</dbReference>
<dbReference type="InterPro" id="IPR056632">
    <property type="entry name" value="DUF7730"/>
</dbReference>
<dbReference type="Pfam" id="PF11815">
    <property type="entry name" value="DUF3336"/>
    <property type="match status" value="1"/>
</dbReference>
<dbReference type="EMBL" id="KE747822">
    <property type="protein sequence ID" value="RMZ69762.1"/>
    <property type="molecule type" value="Genomic_DNA"/>
</dbReference>
<feature type="compositionally biased region" description="Basic residues" evidence="6">
    <location>
        <begin position="871"/>
        <end position="882"/>
    </location>
</feature>
<feature type="compositionally biased region" description="Polar residues" evidence="6">
    <location>
        <begin position="861"/>
        <end position="870"/>
    </location>
</feature>
<keyword evidence="9" id="KW-1185">Reference proteome</keyword>
<reference evidence="8 9" key="1">
    <citation type="journal article" date="2014" name="PLoS ONE">
        <title>De novo Genome Assembly of the Fungal Plant Pathogen Pyrenophora semeniperda.</title>
        <authorList>
            <person name="Soliai M.M."/>
            <person name="Meyer S.E."/>
            <person name="Udall J.A."/>
            <person name="Elzinga D.E."/>
            <person name="Hermansen R.A."/>
            <person name="Bodily P.M."/>
            <person name="Hart A.A."/>
            <person name="Coleman C.E."/>
        </authorList>
    </citation>
    <scope>NUCLEOTIDE SEQUENCE [LARGE SCALE GENOMIC DNA]</scope>
    <source>
        <strain evidence="8 9">CCB06</strain>
        <tissue evidence="8">Mycelium</tissue>
    </source>
</reference>
<feature type="region of interest" description="Disordered" evidence="6">
    <location>
        <begin position="1"/>
        <end position="64"/>
    </location>
</feature>
<dbReference type="Pfam" id="PF24864">
    <property type="entry name" value="DUF7730"/>
    <property type="match status" value="1"/>
</dbReference>
<evidence type="ECO:0000256" key="3">
    <source>
        <dbReference type="ARBA" id="ARBA00022963"/>
    </source>
</evidence>
<comment type="caution">
    <text evidence="5">Lacks conserved residue(s) required for the propagation of feature annotation.</text>
</comment>
<dbReference type="PANTHER" id="PTHR14226">
    <property type="entry name" value="NEUROPATHY TARGET ESTERASE/SWISS CHEESE D.MELANOGASTER"/>
    <property type="match status" value="1"/>
</dbReference>